<keyword evidence="1" id="KW-0175">Coiled coil</keyword>
<accession>A0A0V0R357</accession>
<feature type="compositionally biased region" description="Low complexity" evidence="2">
    <location>
        <begin position="82"/>
        <end position="104"/>
    </location>
</feature>
<proteinExistence type="predicted"/>
<evidence type="ECO:0000313" key="3">
    <source>
        <dbReference type="EMBL" id="KRX08736.1"/>
    </source>
</evidence>
<comment type="caution">
    <text evidence="3">The sequence shown here is derived from an EMBL/GenBank/DDBJ whole genome shotgun (WGS) entry which is preliminary data.</text>
</comment>
<dbReference type="EMBL" id="LDAU01000058">
    <property type="protein sequence ID" value="KRX08736.1"/>
    <property type="molecule type" value="Genomic_DNA"/>
</dbReference>
<dbReference type="AlphaFoldDB" id="A0A0V0R357"/>
<feature type="coiled-coil region" evidence="1">
    <location>
        <begin position="772"/>
        <end position="935"/>
    </location>
</feature>
<feature type="coiled-coil region" evidence="1">
    <location>
        <begin position="474"/>
        <end position="562"/>
    </location>
</feature>
<reference evidence="3 4" key="1">
    <citation type="journal article" date="2015" name="Sci. Rep.">
        <title>Genome of the facultative scuticociliatosis pathogen Pseudocohnilembus persalinus provides insight into its virulence through horizontal gene transfer.</title>
        <authorList>
            <person name="Xiong J."/>
            <person name="Wang G."/>
            <person name="Cheng J."/>
            <person name="Tian M."/>
            <person name="Pan X."/>
            <person name="Warren A."/>
            <person name="Jiang C."/>
            <person name="Yuan D."/>
            <person name="Miao W."/>
        </authorList>
    </citation>
    <scope>NUCLEOTIDE SEQUENCE [LARGE SCALE GENOMIC DNA]</scope>
    <source>
        <strain evidence="3">36N120E</strain>
    </source>
</reference>
<evidence type="ECO:0000256" key="1">
    <source>
        <dbReference type="SAM" id="Coils"/>
    </source>
</evidence>
<sequence>MKQIKNQKTKQLREAIQMGNLIAKGQSTFEEQSEKYIKGGINRYQSQSPQRISKIQNKSKPEQIENKKKKKKHVQSSDDSSDSSSFSKSRSPSPSSSLQHQSQSNVPYLSDNENDSKNRNVDSTQNSRKYNHKKNSISQYQKHPKKVLKARQSLSSSSSCSSQSSEQTINTSKHSRHTSVSLKEPRQKQLPSYQSKLSNQSIQHQQGRKDSNSTSTNINNTSNNNKLQQAKIQQMIKNVQSETLDEKQKQDIVSKLQQKINMQKQQQRPSLNNGSANLKICNPIQVDQSDYSQNIQKNRDNPDSEINSNKSKSSNLNDIENFINNINSQERERKRSGVNQNSGDKVQLSQFAQQQQQLRNSKFLLEMQDQKNKNTLNQDKNQINQQKILENQSQHLLKLQQNQNIKLSSQNTIDISKQQQENLLKQQMEYQNQLAADQKNEVSLYSSQNDIDSQVIQNQKRLFEIKENEYKLNQEKFKQEIEYLKIEIIKYQDELIEAKKQVIKSQQNQNYLISDIQIADKEVKLQQLAQFSQNLETLLQSYDKLQNESINQIAKNENYQLENFVNLQLKYDLQLDKYCDQFLKGFLDIHKIINYQNLKIGNLFRCFLAIYSIKSDEDQSNTLYKQLIKKLSDIKQLIGEIVFDSTLGIGKCQNGLPILKNVSKNVKLLGSQTVTDLNLPESQQLITRTEQFNQYYQQIYQQKILQSQYKEKPNELEEIKKQIYSKQLAQNINQQKPTPEIKDSAKGLLNKQQHQNINNQTNTDKSGQIYQQMNINRQIDNFQQNKNKMQIEENSNNLFYGDENQQMRVLQQQLQENNQQLQNLDKSKENQQNQNNLQSKQQLQNQIMLEKVINQNKVMNSQEKLQFQQQQIKQYQNNQEEQQLQIQKIKALEQTFMQQQQQQQQQYSQLQLQLLQQEQQKLQNIQEKKSKQKQYREKAIKRIEAYISQTFDVPKSEYQDIVRKLESKVFGYTNDTNNIYLNYIKSITGHVKLKSLAVKHS</sequence>
<feature type="region of interest" description="Disordered" evidence="2">
    <location>
        <begin position="294"/>
        <end position="352"/>
    </location>
</feature>
<dbReference type="InParanoid" id="A0A0V0R357"/>
<feature type="compositionally biased region" description="Low complexity" evidence="2">
    <location>
        <begin position="153"/>
        <end position="165"/>
    </location>
</feature>
<feature type="compositionally biased region" description="Polar residues" evidence="2">
    <location>
        <begin position="189"/>
        <end position="205"/>
    </location>
</feature>
<evidence type="ECO:0000256" key="2">
    <source>
        <dbReference type="SAM" id="MobiDB-lite"/>
    </source>
</evidence>
<protein>
    <submittedName>
        <fullName evidence="3">Uncharacterized protein</fullName>
    </submittedName>
</protein>
<organism evidence="3 4">
    <name type="scientific">Pseudocohnilembus persalinus</name>
    <name type="common">Ciliate</name>
    <dbReference type="NCBI Taxonomy" id="266149"/>
    <lineage>
        <taxon>Eukaryota</taxon>
        <taxon>Sar</taxon>
        <taxon>Alveolata</taxon>
        <taxon>Ciliophora</taxon>
        <taxon>Intramacronucleata</taxon>
        <taxon>Oligohymenophorea</taxon>
        <taxon>Scuticociliatia</taxon>
        <taxon>Philasterida</taxon>
        <taxon>Pseudocohnilembidae</taxon>
        <taxon>Pseudocohnilembus</taxon>
    </lineage>
</organism>
<keyword evidence="4" id="KW-1185">Reference proteome</keyword>
<feature type="compositionally biased region" description="Low complexity" evidence="2">
    <location>
        <begin position="307"/>
        <end position="317"/>
    </location>
</feature>
<dbReference type="Proteomes" id="UP000054937">
    <property type="component" value="Unassembled WGS sequence"/>
</dbReference>
<gene>
    <name evidence="3" type="ORF">PPERSA_08047</name>
</gene>
<feature type="compositionally biased region" description="Polar residues" evidence="2">
    <location>
        <begin position="43"/>
        <end position="56"/>
    </location>
</feature>
<feature type="compositionally biased region" description="Low complexity" evidence="2">
    <location>
        <begin position="212"/>
        <end position="223"/>
    </location>
</feature>
<feature type="region of interest" description="Disordered" evidence="2">
    <location>
        <begin position="40"/>
        <end position="223"/>
    </location>
</feature>
<name>A0A0V0R357_PSEPJ</name>
<evidence type="ECO:0000313" key="4">
    <source>
        <dbReference type="Proteomes" id="UP000054937"/>
    </source>
</evidence>